<dbReference type="Gene3D" id="3.30.1120.90">
    <property type="entry name" value="Nucleosome assembly protein"/>
    <property type="match status" value="1"/>
</dbReference>
<feature type="region of interest" description="Disordered" evidence="3">
    <location>
        <begin position="167"/>
        <end position="193"/>
    </location>
</feature>
<feature type="compositionally biased region" description="Acidic residues" evidence="3">
    <location>
        <begin position="251"/>
        <end position="272"/>
    </location>
</feature>
<dbReference type="EMBL" id="JAZGSY010000078">
    <property type="protein sequence ID" value="KAL1841346.1"/>
    <property type="molecule type" value="Genomic_DNA"/>
</dbReference>
<reference evidence="4 5" key="1">
    <citation type="journal article" date="2024" name="Commun. Biol.">
        <title>Comparative genomic analysis of thermophilic fungi reveals convergent evolutionary adaptations and gene losses.</title>
        <authorList>
            <person name="Steindorff A.S."/>
            <person name="Aguilar-Pontes M.V."/>
            <person name="Robinson A.J."/>
            <person name="Andreopoulos B."/>
            <person name="LaButti K."/>
            <person name="Kuo A."/>
            <person name="Mondo S."/>
            <person name="Riley R."/>
            <person name="Otillar R."/>
            <person name="Haridas S."/>
            <person name="Lipzen A."/>
            <person name="Grimwood J."/>
            <person name="Schmutz J."/>
            <person name="Clum A."/>
            <person name="Reid I.D."/>
            <person name="Moisan M.C."/>
            <person name="Butler G."/>
            <person name="Nguyen T.T.M."/>
            <person name="Dewar K."/>
            <person name="Conant G."/>
            <person name="Drula E."/>
            <person name="Henrissat B."/>
            <person name="Hansel C."/>
            <person name="Singer S."/>
            <person name="Hutchinson M.I."/>
            <person name="de Vries R.P."/>
            <person name="Natvig D.O."/>
            <person name="Powell A.J."/>
            <person name="Tsang A."/>
            <person name="Grigoriev I.V."/>
        </authorList>
    </citation>
    <scope>NUCLEOTIDE SEQUENCE [LARGE SCALE GENOMIC DNA]</scope>
    <source>
        <strain evidence="4 5">CBS 620.91</strain>
    </source>
</reference>
<protein>
    <submittedName>
        <fullName evidence="4">Uncharacterized protein</fullName>
    </submittedName>
</protein>
<dbReference type="SUPFAM" id="SSF143113">
    <property type="entry name" value="NAP-like"/>
    <property type="match status" value="1"/>
</dbReference>
<evidence type="ECO:0000313" key="4">
    <source>
        <dbReference type="EMBL" id="KAL1841346.1"/>
    </source>
</evidence>
<comment type="similarity">
    <text evidence="1 2">Belongs to the nucleosome assembly protein (NAP) family.</text>
</comment>
<dbReference type="InterPro" id="IPR002164">
    <property type="entry name" value="NAP_family"/>
</dbReference>
<feature type="region of interest" description="Disordered" evidence="3">
    <location>
        <begin position="305"/>
        <end position="333"/>
    </location>
</feature>
<evidence type="ECO:0000256" key="2">
    <source>
        <dbReference type="RuleBase" id="RU003876"/>
    </source>
</evidence>
<organism evidence="4 5">
    <name type="scientific">Humicola insolens</name>
    <name type="common">Soft-rot fungus</name>
    <dbReference type="NCBI Taxonomy" id="85995"/>
    <lineage>
        <taxon>Eukaryota</taxon>
        <taxon>Fungi</taxon>
        <taxon>Dikarya</taxon>
        <taxon>Ascomycota</taxon>
        <taxon>Pezizomycotina</taxon>
        <taxon>Sordariomycetes</taxon>
        <taxon>Sordariomycetidae</taxon>
        <taxon>Sordariales</taxon>
        <taxon>Chaetomiaceae</taxon>
        <taxon>Mycothermus</taxon>
    </lineage>
</organism>
<dbReference type="InterPro" id="IPR037231">
    <property type="entry name" value="NAP-like_sf"/>
</dbReference>
<name>A0ABR3VIP5_HUMIN</name>
<gene>
    <name evidence="4" type="ORF">VTJ49DRAFT_7126</name>
</gene>
<dbReference type="PANTHER" id="PTHR11875">
    <property type="entry name" value="TESTIS-SPECIFIC Y-ENCODED PROTEIN"/>
    <property type="match status" value="1"/>
</dbReference>
<sequence>MADTIEESNVSYDELMDLENEFEDVETEIIRKQYEMSKPLYAKRAELVSQIKTFWPLVFEAAPMDIDEYIQPSDSALLLSSLKSLSVTRFELDADPAKGDPRSFAIRFEFDENDHFEDKVLEKKFWWRASKDGFRGYVSEPVEIRWKAGKDLTDGLLSLAKAVYDEQKGKPRPAASGNAKDKKKEKEPLTDKQKALKEKIDQTGMGGVSFFAWFGYIGEYITAEESREALAEEAEERRKRKAGEAVPKKDDEDEDMEDAEDSDDEDDDDDLDIFPAGDAVAMAIADDLWPNAIKYFVQAQEQDILSEIDEEFDDEDDEDDEEEEAPKRKKQKA</sequence>
<keyword evidence="5" id="KW-1185">Reference proteome</keyword>
<evidence type="ECO:0000256" key="1">
    <source>
        <dbReference type="ARBA" id="ARBA00009947"/>
    </source>
</evidence>
<evidence type="ECO:0000256" key="3">
    <source>
        <dbReference type="SAM" id="MobiDB-lite"/>
    </source>
</evidence>
<feature type="compositionally biased region" description="Acidic residues" evidence="3">
    <location>
        <begin position="305"/>
        <end position="324"/>
    </location>
</feature>
<comment type="caution">
    <text evidence="4">The sequence shown here is derived from an EMBL/GenBank/DDBJ whole genome shotgun (WGS) entry which is preliminary data.</text>
</comment>
<dbReference type="Proteomes" id="UP001583172">
    <property type="component" value="Unassembled WGS sequence"/>
</dbReference>
<dbReference type="Pfam" id="PF00956">
    <property type="entry name" value="NAP"/>
    <property type="match status" value="1"/>
</dbReference>
<feature type="compositionally biased region" description="Basic and acidic residues" evidence="3">
    <location>
        <begin position="179"/>
        <end position="193"/>
    </location>
</feature>
<proteinExistence type="inferred from homology"/>
<accession>A0ABR3VIP5</accession>
<evidence type="ECO:0000313" key="5">
    <source>
        <dbReference type="Proteomes" id="UP001583172"/>
    </source>
</evidence>
<feature type="region of interest" description="Disordered" evidence="3">
    <location>
        <begin position="234"/>
        <end position="275"/>
    </location>
</feature>